<dbReference type="InterPro" id="IPR027483">
    <property type="entry name" value="PInositol-4-P-4/5-kinase_C_sf"/>
</dbReference>
<evidence type="ECO:0000256" key="10">
    <source>
        <dbReference type="ARBA" id="ARBA00036950"/>
    </source>
</evidence>
<dbReference type="EC" id="2.7.1.149" evidence="11"/>
<evidence type="ECO:0000256" key="2">
    <source>
        <dbReference type="ARBA" id="ARBA00022490"/>
    </source>
</evidence>
<evidence type="ECO:0000256" key="5">
    <source>
        <dbReference type="ARBA" id="ARBA00022777"/>
    </source>
</evidence>
<dbReference type="PANTHER" id="PTHR23086">
    <property type="entry name" value="PHOSPHATIDYLINOSITOL-4-PHOSPHATE 5-KINASE"/>
    <property type="match status" value="1"/>
</dbReference>
<keyword evidence="6 12" id="KW-0067">ATP-binding</keyword>
<feature type="region of interest" description="Disordered" evidence="13">
    <location>
        <begin position="284"/>
        <end position="316"/>
    </location>
</feature>
<dbReference type="GO" id="GO:0005737">
    <property type="term" value="C:cytoplasm"/>
    <property type="evidence" value="ECO:0007669"/>
    <property type="project" value="UniProtKB-SubCell"/>
</dbReference>
<comment type="catalytic activity">
    <reaction evidence="10">
        <text>1,2-dihexadecanoyl-sn-glycero-3-phospho-(1D-myo-inositol-5-phosphate) + GTP = 1,2-dihexadecanoyl-sn-glycero-3-phospho-(1D-myo-inositol-4,5-bisphosphate) + GDP + H(+)</text>
        <dbReference type="Rhea" id="RHEA:55964"/>
        <dbReference type="ChEBI" id="CHEBI:15378"/>
        <dbReference type="ChEBI" id="CHEBI:37565"/>
        <dbReference type="ChEBI" id="CHEBI:58189"/>
        <dbReference type="ChEBI" id="CHEBI:83423"/>
        <dbReference type="ChEBI" id="CHEBI:84968"/>
    </reaction>
    <physiologicalReaction direction="left-to-right" evidence="10">
        <dbReference type="Rhea" id="RHEA:55965"/>
    </physiologicalReaction>
</comment>
<comment type="subcellular location">
    <subcellularLocation>
        <location evidence="1">Cytoplasm</location>
    </subcellularLocation>
</comment>
<keyword evidence="2" id="KW-0963">Cytoplasm</keyword>
<dbReference type="GO" id="GO:0005524">
    <property type="term" value="F:ATP binding"/>
    <property type="evidence" value="ECO:0007669"/>
    <property type="project" value="UniProtKB-UniRule"/>
</dbReference>
<proteinExistence type="predicted"/>
<evidence type="ECO:0000256" key="13">
    <source>
        <dbReference type="SAM" id="MobiDB-lite"/>
    </source>
</evidence>
<evidence type="ECO:0000256" key="6">
    <source>
        <dbReference type="ARBA" id="ARBA00022840"/>
    </source>
</evidence>
<dbReference type="InterPro" id="IPR023610">
    <property type="entry name" value="PInositol-4/5-P-5/4-kinase"/>
</dbReference>
<dbReference type="GO" id="GO:0016309">
    <property type="term" value="F:1-phosphatidylinositol-5-phosphate 4-kinase activity"/>
    <property type="evidence" value="ECO:0007669"/>
    <property type="project" value="UniProtKB-EC"/>
</dbReference>
<evidence type="ECO:0000256" key="7">
    <source>
        <dbReference type="ARBA" id="ARBA00023098"/>
    </source>
</evidence>
<dbReference type="GO" id="GO:0005886">
    <property type="term" value="C:plasma membrane"/>
    <property type="evidence" value="ECO:0007669"/>
    <property type="project" value="TreeGrafter"/>
</dbReference>
<sequence>MNSSIQGGLSKLKKKHFRVKHQKVKLFRANEPLLSVFMWGVNHTINELSHVTIPVMLLPDDFKAYSKIKVDNHLFNKENMPSHFKVKEYCPLLFRNLRERFGIDDLDYKESLTRSQPIVIDSQGKSSAKFYQSYDKLFIMKSLTSEEVERMHAFLKHYHPYIVERHGKTLLPQYLGMYRLTVENVEYYLVAMRNVFSSHLTTHRKFDLKGSTVDREASDREKEKELPTFKDNDFVKEGMKIYIGDEAKDKLLNTLSHDVEFLTKLKLMDYSLLLGIHDCHRAEQERAEAPEEVGDAGDEEDDSEDPDRMQWCSTPPDSPHTLMREISLQYDITNIIPELDIYAIPSAENAPVAEIYFIALIDVLTEYGVKKQAAKAAKTVKYGSNVDGISTCDPEQYGKRFIEFLSKAIE</sequence>
<dbReference type="InterPro" id="IPR027484">
    <property type="entry name" value="PInositol-4-P-5-kinase_N"/>
</dbReference>
<feature type="compositionally biased region" description="Acidic residues" evidence="13">
    <location>
        <begin position="290"/>
        <end position="305"/>
    </location>
</feature>
<gene>
    <name evidence="15" type="ORF">V9T40_008141</name>
</gene>
<evidence type="ECO:0000256" key="9">
    <source>
        <dbReference type="ARBA" id="ARBA00036698"/>
    </source>
</evidence>
<dbReference type="Gene3D" id="3.30.810.10">
    <property type="entry name" value="2-Layer Sandwich"/>
    <property type="match status" value="2"/>
</dbReference>
<dbReference type="AlphaFoldDB" id="A0AAN9Y9C4"/>
<keyword evidence="5 12" id="KW-0418">Kinase</keyword>
<dbReference type="GO" id="GO:0046854">
    <property type="term" value="P:phosphatidylinositol phosphate biosynthetic process"/>
    <property type="evidence" value="ECO:0007669"/>
    <property type="project" value="TreeGrafter"/>
</dbReference>
<comment type="catalytic activity">
    <reaction evidence="9">
        <text>a 1,2-diacyl-sn-glycero-3-phospho-(1D-myo-inositol-5-phosphate) + ATP = a 1,2-diacyl-sn-glycero-3-phospho-(1D-myo-inositol-4,5-bisphosphate) + ADP + H(+)</text>
        <dbReference type="Rhea" id="RHEA:12280"/>
        <dbReference type="ChEBI" id="CHEBI:15378"/>
        <dbReference type="ChEBI" id="CHEBI:30616"/>
        <dbReference type="ChEBI" id="CHEBI:57795"/>
        <dbReference type="ChEBI" id="CHEBI:58456"/>
        <dbReference type="ChEBI" id="CHEBI:456216"/>
        <dbReference type="EC" id="2.7.1.149"/>
    </reaction>
    <physiologicalReaction direction="left-to-right" evidence="9">
        <dbReference type="Rhea" id="RHEA:12281"/>
    </physiologicalReaction>
</comment>
<organism evidence="15 16">
    <name type="scientific">Parthenolecanium corni</name>
    <dbReference type="NCBI Taxonomy" id="536013"/>
    <lineage>
        <taxon>Eukaryota</taxon>
        <taxon>Metazoa</taxon>
        <taxon>Ecdysozoa</taxon>
        <taxon>Arthropoda</taxon>
        <taxon>Hexapoda</taxon>
        <taxon>Insecta</taxon>
        <taxon>Pterygota</taxon>
        <taxon>Neoptera</taxon>
        <taxon>Paraneoptera</taxon>
        <taxon>Hemiptera</taxon>
        <taxon>Sternorrhyncha</taxon>
        <taxon>Coccoidea</taxon>
        <taxon>Coccidae</taxon>
        <taxon>Parthenolecanium</taxon>
    </lineage>
</organism>
<comment type="caution">
    <text evidence="15">The sequence shown here is derived from an EMBL/GenBank/DDBJ whole genome shotgun (WGS) entry which is preliminary data.</text>
</comment>
<keyword evidence="3 12" id="KW-0808">Transferase</keyword>
<feature type="domain" description="PIPK" evidence="14">
    <location>
        <begin position="29"/>
        <end position="409"/>
    </location>
</feature>
<evidence type="ECO:0000259" key="14">
    <source>
        <dbReference type="PROSITE" id="PS51455"/>
    </source>
</evidence>
<dbReference type="SUPFAM" id="SSF56104">
    <property type="entry name" value="SAICAR synthase-like"/>
    <property type="match status" value="1"/>
</dbReference>
<evidence type="ECO:0000256" key="8">
    <source>
        <dbReference type="ARBA" id="ARBA00036478"/>
    </source>
</evidence>
<protein>
    <recommendedName>
        <fullName evidence="11">1-phosphatidylinositol-5-phosphate 4-kinase</fullName>
        <ecNumber evidence="11">2.7.1.149</ecNumber>
    </recommendedName>
</protein>
<reference evidence="15 16" key="1">
    <citation type="submission" date="2024-03" db="EMBL/GenBank/DDBJ databases">
        <title>Adaptation during the transition from Ophiocordyceps entomopathogen to insect associate is accompanied by gene loss and intensified selection.</title>
        <authorList>
            <person name="Ward C.M."/>
            <person name="Onetto C.A."/>
            <person name="Borneman A.R."/>
        </authorList>
    </citation>
    <scope>NUCLEOTIDE SEQUENCE [LARGE SCALE GENOMIC DNA]</scope>
    <source>
        <strain evidence="15">AWRI1</strain>
        <tissue evidence="15">Single Adult Female</tissue>
    </source>
</reference>
<dbReference type="FunFam" id="3.30.800.10:FF:000002">
    <property type="entry name" value="Phosphatidylinositol 5-phosphate 4-kinase type-2 beta"/>
    <property type="match status" value="1"/>
</dbReference>
<name>A0AAN9Y9C4_9HEMI</name>
<accession>A0AAN9Y9C4</accession>
<evidence type="ECO:0000256" key="1">
    <source>
        <dbReference type="ARBA" id="ARBA00004496"/>
    </source>
</evidence>
<dbReference type="PROSITE" id="PS51455">
    <property type="entry name" value="PIPK"/>
    <property type="match status" value="1"/>
</dbReference>
<dbReference type="Proteomes" id="UP001367676">
    <property type="component" value="Unassembled WGS sequence"/>
</dbReference>
<dbReference type="Gene3D" id="3.30.800.10">
    <property type="entry name" value="Phosphatidylinositol Phosphate Kinase II Beta"/>
    <property type="match status" value="1"/>
</dbReference>
<evidence type="ECO:0000256" key="12">
    <source>
        <dbReference type="PROSITE-ProRule" id="PRU00781"/>
    </source>
</evidence>
<keyword evidence="7" id="KW-0443">Lipid metabolism</keyword>
<dbReference type="EMBL" id="JBBCAQ010000008">
    <property type="protein sequence ID" value="KAK7602552.1"/>
    <property type="molecule type" value="Genomic_DNA"/>
</dbReference>
<keyword evidence="16" id="KW-1185">Reference proteome</keyword>
<dbReference type="SMART" id="SM00330">
    <property type="entry name" value="PIPKc"/>
    <property type="match status" value="1"/>
</dbReference>
<evidence type="ECO:0000256" key="3">
    <source>
        <dbReference type="ARBA" id="ARBA00022679"/>
    </source>
</evidence>
<dbReference type="Pfam" id="PF01504">
    <property type="entry name" value="PIP5K"/>
    <property type="match status" value="1"/>
</dbReference>
<evidence type="ECO:0000256" key="4">
    <source>
        <dbReference type="ARBA" id="ARBA00022741"/>
    </source>
</evidence>
<keyword evidence="4 12" id="KW-0547">Nucleotide-binding</keyword>
<evidence type="ECO:0000256" key="11">
    <source>
        <dbReference type="ARBA" id="ARBA00039039"/>
    </source>
</evidence>
<dbReference type="CDD" id="cd17305">
    <property type="entry name" value="PIPKc_PIP5KII"/>
    <property type="match status" value="1"/>
</dbReference>
<dbReference type="GO" id="GO:0016308">
    <property type="term" value="F:1-phosphatidylinositol-4-phosphate 5-kinase activity"/>
    <property type="evidence" value="ECO:0007669"/>
    <property type="project" value="TreeGrafter"/>
</dbReference>
<dbReference type="PANTHER" id="PTHR23086:SF8">
    <property type="entry name" value="PHOSPHATIDYLINOSITOL 5-PHOSPHATE 4-KINASE, ISOFORM A"/>
    <property type="match status" value="1"/>
</dbReference>
<evidence type="ECO:0000313" key="15">
    <source>
        <dbReference type="EMBL" id="KAK7602552.1"/>
    </source>
</evidence>
<dbReference type="InterPro" id="IPR002498">
    <property type="entry name" value="PInositol-4-P-4/5-kinase_core"/>
</dbReference>
<comment type="catalytic activity">
    <reaction evidence="8">
        <text>1,2-dihexadecanoyl-sn-glycero-3-phospho-(1D-myo-inositol-5-phosphate) + ATP = 1,2-dihexadecanoyl-sn-glycero-3-phospho-(1D-myo-inositol-4,5-bisphosphate) + ADP + H(+)</text>
        <dbReference type="Rhea" id="RHEA:55992"/>
        <dbReference type="ChEBI" id="CHEBI:15378"/>
        <dbReference type="ChEBI" id="CHEBI:30616"/>
        <dbReference type="ChEBI" id="CHEBI:83423"/>
        <dbReference type="ChEBI" id="CHEBI:84968"/>
        <dbReference type="ChEBI" id="CHEBI:456216"/>
    </reaction>
    <physiologicalReaction direction="left-to-right" evidence="8">
        <dbReference type="Rhea" id="RHEA:55993"/>
    </physiologicalReaction>
</comment>
<evidence type="ECO:0000313" key="16">
    <source>
        <dbReference type="Proteomes" id="UP001367676"/>
    </source>
</evidence>